<dbReference type="KEGG" id="hfv:R50_2177"/>
<dbReference type="EMBL" id="LR778114">
    <property type="protein sequence ID" value="CAB1129674.1"/>
    <property type="molecule type" value="Genomic_DNA"/>
</dbReference>
<gene>
    <name evidence="1" type="ORF">R50_2177</name>
</gene>
<dbReference type="SUPFAM" id="SSF51261">
    <property type="entry name" value="Duplicated hybrid motif"/>
    <property type="match status" value="1"/>
</dbReference>
<sequence>MLSGPEPPGRPGWGGQAPPGRIGTRVRWIIALTLFAGLAWMHEHPRAVPRGWAALVHRWVRPAPAPAPQAAAPGGRWPAPLAGARLRTAFGWQGRTAGAGFAEGVWVQAPAGTALGIPVSGRVVAVERSAAAGPWVVEEAPAGAAGTRIMYGGLVQAAVRPGRRLPGTVGTLGGHGLWVAVTVQGLPVDPLARGVFGPAWRP</sequence>
<dbReference type="AlphaFoldDB" id="A0A6F8ZJ35"/>
<accession>A0A6F8ZJ35</accession>
<keyword evidence="2" id="KW-1185">Reference proteome</keyword>
<evidence type="ECO:0000313" key="2">
    <source>
        <dbReference type="Proteomes" id="UP000503399"/>
    </source>
</evidence>
<name>A0A6F8ZJ35_9FIRM</name>
<proteinExistence type="predicted"/>
<dbReference type="Proteomes" id="UP000503399">
    <property type="component" value="Chromosome"/>
</dbReference>
<reference evidence="1 2" key="1">
    <citation type="submission" date="2020-02" db="EMBL/GenBank/DDBJ databases">
        <authorList>
            <person name="Hogendoorn C."/>
        </authorList>
    </citation>
    <scope>NUCLEOTIDE SEQUENCE [LARGE SCALE GENOMIC DNA]</scope>
    <source>
        <strain evidence="1">R501</strain>
    </source>
</reference>
<dbReference type="Gene3D" id="2.70.70.10">
    <property type="entry name" value="Glucose Permease (Domain IIA)"/>
    <property type="match status" value="1"/>
</dbReference>
<organism evidence="1 2">
    <name type="scientific">Candidatus Hydrogenisulfobacillus filiaventi</name>
    <dbReference type="NCBI Taxonomy" id="2707344"/>
    <lineage>
        <taxon>Bacteria</taxon>
        <taxon>Bacillati</taxon>
        <taxon>Bacillota</taxon>
        <taxon>Clostridia</taxon>
        <taxon>Eubacteriales</taxon>
        <taxon>Clostridiales Family XVII. Incertae Sedis</taxon>
        <taxon>Candidatus Hydrogenisulfobacillus</taxon>
    </lineage>
</organism>
<dbReference type="InterPro" id="IPR011055">
    <property type="entry name" value="Dup_hybrid_motif"/>
</dbReference>
<evidence type="ECO:0000313" key="1">
    <source>
        <dbReference type="EMBL" id="CAB1129674.1"/>
    </source>
</evidence>
<protein>
    <submittedName>
        <fullName evidence="1">Uncharacterized protein</fullName>
    </submittedName>
</protein>